<dbReference type="CDD" id="cd03258">
    <property type="entry name" value="ABC_MetN_methionine_transporter"/>
    <property type="match status" value="1"/>
</dbReference>
<evidence type="ECO:0000313" key="12">
    <source>
        <dbReference type="Proteomes" id="UP000234327"/>
    </source>
</evidence>
<dbReference type="InterPro" id="IPR017871">
    <property type="entry name" value="ABC_transporter-like_CS"/>
</dbReference>
<evidence type="ECO:0000256" key="8">
    <source>
        <dbReference type="SAM" id="MobiDB-lite"/>
    </source>
</evidence>
<dbReference type="EMBL" id="FXZB01000026">
    <property type="protein sequence ID" value="SMX95596.1"/>
    <property type="molecule type" value="Genomic_DNA"/>
</dbReference>
<evidence type="ECO:0000256" key="7">
    <source>
        <dbReference type="ARBA" id="ARBA00023136"/>
    </source>
</evidence>
<dbReference type="InterPro" id="IPR041701">
    <property type="entry name" value="MetN_ABC"/>
</dbReference>
<reference evidence="10 12" key="1">
    <citation type="submission" date="2017-03" db="EMBL/GenBank/DDBJ databases">
        <authorList>
            <person name="Afonso C.L."/>
            <person name="Miller P.J."/>
            <person name="Scott M.A."/>
            <person name="Spackman E."/>
            <person name="Goraichik I."/>
            <person name="Dimitrov K.M."/>
            <person name="Suarez D.L."/>
            <person name="Swayne D.E."/>
        </authorList>
    </citation>
    <scope>NUCLEOTIDE SEQUENCE [LARGE SCALE GENOMIC DNA]</scope>
    <source>
        <strain evidence="10">6</strain>
        <strain evidence="12">6(3)</strain>
        <strain evidence="11">ATCC 9175</strain>
    </source>
</reference>
<dbReference type="PROSITE" id="PS50893">
    <property type="entry name" value="ABC_TRANSPORTER_2"/>
    <property type="match status" value="1"/>
</dbReference>
<evidence type="ECO:0000256" key="5">
    <source>
        <dbReference type="ARBA" id="ARBA00022967"/>
    </source>
</evidence>
<keyword evidence="5" id="KW-1278">Translocase</keyword>
<evidence type="ECO:0000313" key="10">
    <source>
        <dbReference type="EMBL" id="SMX80559.1"/>
    </source>
</evidence>
<dbReference type="InterPro" id="IPR050086">
    <property type="entry name" value="MetN_ABC_transporter-like"/>
</dbReference>
<dbReference type="RefSeq" id="WP_101584464.1">
    <property type="nucleotide sequence ID" value="NZ_BJME01000015.1"/>
</dbReference>
<dbReference type="SUPFAM" id="SSF52540">
    <property type="entry name" value="P-loop containing nucleoside triphosphate hydrolases"/>
    <property type="match status" value="1"/>
</dbReference>
<evidence type="ECO:0000256" key="4">
    <source>
        <dbReference type="ARBA" id="ARBA00022840"/>
    </source>
</evidence>
<evidence type="ECO:0000256" key="1">
    <source>
        <dbReference type="ARBA" id="ARBA00022448"/>
    </source>
</evidence>
<feature type="region of interest" description="Disordered" evidence="8">
    <location>
        <begin position="248"/>
        <end position="270"/>
    </location>
</feature>
<dbReference type="InterPro" id="IPR003439">
    <property type="entry name" value="ABC_transporter-like_ATP-bd"/>
</dbReference>
<dbReference type="PANTHER" id="PTHR43166:SF30">
    <property type="entry name" value="METHIONINE IMPORT ATP-BINDING PROTEIN METN"/>
    <property type="match status" value="1"/>
</dbReference>
<sequence length="351" mass="36115">MIELRGLRKVFGDTVALAEIDLSVPAGEIHGIVGRSGAGKSTLIRCLTGLDSPSSGTVSIDGADLTDRSGSGMREARRSIGMVFQHVNLLDSRTAVHNVAHPLQIAGVSKAERLAKAHELLEIVGLGDRADNYPAQLSGGQKQRVGIARALAAEPKVLLCDEPTSALDASTTDQILGLIRSLRDRLGITVLIITHEMSVIREICDSVTLLADGRVARTGTLAEVISEPGSTLAKDLVPLPPIGLDDTGPATDADAVGADGAGTDDAGTDDAGTSGVQIRLVEVALAGTSLPQVLTCAQSVGVSADAILAGAVETIEGRQVGRIRFTLASAAKSKELIAALEAEGIYAEEAA</sequence>
<name>A0A2H1IZD5_BREAU</name>
<keyword evidence="1" id="KW-0813">Transport</keyword>
<evidence type="ECO:0000256" key="6">
    <source>
        <dbReference type="ARBA" id="ARBA00022970"/>
    </source>
</evidence>
<dbReference type="Proteomes" id="UP000234525">
    <property type="component" value="Unassembled WGS sequence"/>
</dbReference>
<dbReference type="EMBL" id="FXYZ01000006">
    <property type="protein sequence ID" value="SMX80559.1"/>
    <property type="molecule type" value="Genomic_DNA"/>
</dbReference>
<keyword evidence="7" id="KW-0472">Membrane</keyword>
<evidence type="ECO:0000256" key="2">
    <source>
        <dbReference type="ARBA" id="ARBA00022475"/>
    </source>
</evidence>
<dbReference type="GO" id="GO:0006865">
    <property type="term" value="P:amino acid transport"/>
    <property type="evidence" value="ECO:0007669"/>
    <property type="project" value="UniProtKB-KW"/>
</dbReference>
<dbReference type="InterPro" id="IPR027417">
    <property type="entry name" value="P-loop_NTPase"/>
</dbReference>
<proteinExistence type="predicted"/>
<feature type="domain" description="ABC transporter" evidence="9">
    <location>
        <begin position="2"/>
        <end position="237"/>
    </location>
</feature>
<keyword evidence="13" id="KW-1185">Reference proteome</keyword>
<keyword evidence="4 10" id="KW-0067">ATP-binding</keyword>
<evidence type="ECO:0000256" key="3">
    <source>
        <dbReference type="ARBA" id="ARBA00022741"/>
    </source>
</evidence>
<dbReference type="InterPro" id="IPR003593">
    <property type="entry name" value="AAA+_ATPase"/>
</dbReference>
<dbReference type="Pfam" id="PF00005">
    <property type="entry name" value="ABC_tran"/>
    <property type="match status" value="1"/>
</dbReference>
<reference evidence="13" key="2">
    <citation type="submission" date="2017-03" db="EMBL/GenBank/DDBJ databases">
        <authorList>
            <person name="Monnet C."/>
        </authorList>
    </citation>
    <scope>NUCLEOTIDE SEQUENCE [LARGE SCALE GENOMIC DNA]</scope>
    <source>
        <strain evidence="13">ATCC 9175</strain>
    </source>
</reference>
<evidence type="ECO:0000313" key="11">
    <source>
        <dbReference type="EMBL" id="SMX95596.1"/>
    </source>
</evidence>
<protein>
    <submittedName>
        <fullName evidence="10">D-methionine transport system ATP-binding protein</fullName>
    </submittedName>
</protein>
<organism evidence="10 12">
    <name type="scientific">Brevibacterium aurantiacum</name>
    <dbReference type="NCBI Taxonomy" id="273384"/>
    <lineage>
        <taxon>Bacteria</taxon>
        <taxon>Bacillati</taxon>
        <taxon>Actinomycetota</taxon>
        <taxon>Actinomycetes</taxon>
        <taxon>Micrococcales</taxon>
        <taxon>Brevibacteriaceae</taxon>
        <taxon>Brevibacterium</taxon>
    </lineage>
</organism>
<dbReference type="AlphaFoldDB" id="A0A2H1IZD5"/>
<dbReference type="SMART" id="SM00382">
    <property type="entry name" value="AAA"/>
    <property type="match status" value="1"/>
</dbReference>
<dbReference type="PANTHER" id="PTHR43166">
    <property type="entry name" value="AMINO ACID IMPORT ATP-BINDING PROTEIN"/>
    <property type="match status" value="1"/>
</dbReference>
<keyword evidence="2" id="KW-1003">Cell membrane</keyword>
<gene>
    <name evidence="11" type="ORF">BAUR9175_03206</name>
    <name evidence="10" type="ORF">BAURA63_01716</name>
</gene>
<dbReference type="PROSITE" id="PS00211">
    <property type="entry name" value="ABC_TRANSPORTER_1"/>
    <property type="match status" value="1"/>
</dbReference>
<dbReference type="Gene3D" id="3.40.50.300">
    <property type="entry name" value="P-loop containing nucleotide triphosphate hydrolases"/>
    <property type="match status" value="1"/>
</dbReference>
<dbReference type="GO" id="GO:0016887">
    <property type="term" value="F:ATP hydrolysis activity"/>
    <property type="evidence" value="ECO:0007669"/>
    <property type="project" value="InterPro"/>
</dbReference>
<keyword evidence="3" id="KW-0547">Nucleotide-binding</keyword>
<evidence type="ECO:0000259" key="9">
    <source>
        <dbReference type="PROSITE" id="PS50893"/>
    </source>
</evidence>
<keyword evidence="6" id="KW-0029">Amino-acid transport</keyword>
<evidence type="ECO:0000313" key="13">
    <source>
        <dbReference type="Proteomes" id="UP000234525"/>
    </source>
</evidence>
<accession>A0A2H1IZD5</accession>
<dbReference type="Proteomes" id="UP000234327">
    <property type="component" value="Unassembled WGS sequence"/>
</dbReference>
<dbReference type="GO" id="GO:0005524">
    <property type="term" value="F:ATP binding"/>
    <property type="evidence" value="ECO:0007669"/>
    <property type="project" value="UniProtKB-KW"/>
</dbReference>